<dbReference type="RefSeq" id="WP_088698669.1">
    <property type="nucleotide sequence ID" value="NZ_JPUA01000004.1"/>
</dbReference>
<name>A0A246S447_9GAMM</name>
<dbReference type="EMBL" id="JPUA01000004">
    <property type="protein sequence ID" value="OWV31244.1"/>
    <property type="molecule type" value="Genomic_DNA"/>
</dbReference>
<protein>
    <recommendedName>
        <fullName evidence="3">Conjugal transfer protein TraU</fullName>
    </recommendedName>
</protein>
<keyword evidence="2" id="KW-1185">Reference proteome</keyword>
<reference evidence="1 2" key="1">
    <citation type="submission" date="2014-08" db="EMBL/GenBank/DDBJ databases">
        <title>Draft genome sequence of a novel L-asparaginase producing marine bacterium, Halomonas campaniensis.</title>
        <authorList>
            <person name="Sundarakrishnan B."/>
            <person name="Moushumi Priya A."/>
            <person name="Raman G."/>
            <person name="Sakthivel N."/>
            <person name="Park S."/>
            <person name="Jayachandran S."/>
        </authorList>
    </citation>
    <scope>NUCLEOTIDE SEQUENCE [LARGE SCALE GENOMIC DNA]</scope>
    <source>
        <strain evidence="1 2">SK03</strain>
    </source>
</reference>
<comment type="caution">
    <text evidence="1">The sequence shown here is derived from an EMBL/GenBank/DDBJ whole genome shotgun (WGS) entry which is preliminary data.</text>
</comment>
<evidence type="ECO:0000313" key="2">
    <source>
        <dbReference type="Proteomes" id="UP000197334"/>
    </source>
</evidence>
<accession>A0A246S447</accession>
<proteinExistence type="predicted"/>
<dbReference type="SUPFAM" id="SSF52540">
    <property type="entry name" value="P-loop containing nucleoside triphosphate hydrolases"/>
    <property type="match status" value="1"/>
</dbReference>
<gene>
    <name evidence="1" type="ORF">JI62_02525</name>
</gene>
<evidence type="ECO:0000313" key="1">
    <source>
        <dbReference type="EMBL" id="OWV31244.1"/>
    </source>
</evidence>
<dbReference type="OrthoDB" id="7229084at2"/>
<dbReference type="AlphaFoldDB" id="A0A246S447"/>
<dbReference type="InterPro" id="IPR027417">
    <property type="entry name" value="P-loop_NTPase"/>
</dbReference>
<organism evidence="1 2">
    <name type="scientific">Halomonas campaniensis</name>
    <dbReference type="NCBI Taxonomy" id="213554"/>
    <lineage>
        <taxon>Bacteria</taxon>
        <taxon>Pseudomonadati</taxon>
        <taxon>Pseudomonadota</taxon>
        <taxon>Gammaproteobacteria</taxon>
        <taxon>Oceanospirillales</taxon>
        <taxon>Halomonadaceae</taxon>
        <taxon>Halomonas</taxon>
    </lineage>
</organism>
<dbReference type="Gene3D" id="3.40.50.300">
    <property type="entry name" value="P-loop containing nucleotide triphosphate hydrolases"/>
    <property type="match status" value="1"/>
</dbReference>
<dbReference type="Proteomes" id="UP000197334">
    <property type="component" value="Unassembled WGS sequence"/>
</dbReference>
<evidence type="ECO:0008006" key="3">
    <source>
        <dbReference type="Google" id="ProtNLM"/>
    </source>
</evidence>
<sequence length="1021" mass="114563">MLNWSVDALESVLATVSRFVSGKQPVDYCELTTNLGVSQQELDVDPDAVSTTLVCKDCTLMTVFDLQGAYQIMGKEHFLTLCQEIRTKAIGYFGTGHQFSVVFEHDPKGAEQQLMELAAPSINTAKRMGLQSVDMLIDRVKRNIPYVAHEPAYLVVYTSPAILSKDQLKNDVSELQQKRAESKLPSIMYGQSPVNALESLKISHDTFCQTVLSDFSQAGENENGILLRPLPSHRLVKELKTMVQRKSTHSDWRPTLFGDRFVPTGSESKDDYSNLTAPMIGYQIFSQDIVNPKGMGEIVESDGVFHGTLSMTQFPRDPQIFESLYNSMDHSIPWRVRYDLTPNGLNAKRLERMVASFTAMTDHNRAVRDSFDYMSKLEREGDDIACGFAITFSTWAEDYTEVKRNLSRLEKAIQGWGGCSVTGTHGDPFAAWAATMPGMTRSNPAATAVPPMHDALSMMPLRRPASVWEHGQMILRTPEGKAYPVELCSPMQDLWIELMVAPPGSGKSVLLNTLNSALIHSPGAIRLPLITWIDKGRSAQGQVAFLRDSLPEGQKHEVVEITLRNSREYGVNQFDLHLGCRYPTAHDKDYLRSFLSMLCYDASTMSAPAGVSDLMSELIDTVYDKCARTTPHNYEVGVENRVDDVLHQLEIYQEHDDDWWRETPWYEVMDILFNHGHTYEATLAQRQAVPVLTDFNAALNTPSIKQLYGGAKTATGESLIHYVERCLSAASHKYACFAGRTVFDISSESRIVVIEMGQVLMGKTKEGRVQNALFYMFARNMGAKNYFINAESLLPVVPDLYQEYHKTRLRDVAEEMKTLCWDEFHNTGGIDVVVDMIITDAREGRKSGVRIPIATQYLVDVPTPLIDAATSIYVMRGKSESDAQILKERLRISDDAQKRLDRECNGPGPHGGNMLAIFKTKIGQITQILTNTLGPIELWCYNTNQWDMALRAELYQRVEQTIARKILAKAFPKGSATQRIRAMKRRMGDDSEGELNSSITQKLASELLVEHEDTIEEEQAA</sequence>